<accession>A0ABZ2YCR0</accession>
<evidence type="ECO:0000256" key="3">
    <source>
        <dbReference type="ARBA" id="ARBA00047645"/>
    </source>
</evidence>
<dbReference type="Gene3D" id="3.30.70.100">
    <property type="match status" value="1"/>
</dbReference>
<feature type="active site" evidence="4">
    <location>
        <position position="23"/>
    </location>
</feature>
<dbReference type="InterPro" id="IPR001792">
    <property type="entry name" value="Acylphosphatase-like_dom"/>
</dbReference>
<keyword evidence="4" id="KW-0378">Hydrolase</keyword>
<comment type="catalytic activity">
    <reaction evidence="3 4">
        <text>an acyl phosphate + H2O = a carboxylate + phosphate + H(+)</text>
        <dbReference type="Rhea" id="RHEA:14965"/>
        <dbReference type="ChEBI" id="CHEBI:15377"/>
        <dbReference type="ChEBI" id="CHEBI:15378"/>
        <dbReference type="ChEBI" id="CHEBI:29067"/>
        <dbReference type="ChEBI" id="CHEBI:43474"/>
        <dbReference type="ChEBI" id="CHEBI:59918"/>
        <dbReference type="EC" id="3.6.1.7"/>
    </reaction>
</comment>
<dbReference type="EMBL" id="CP121689">
    <property type="protein sequence ID" value="WZL76779.1"/>
    <property type="molecule type" value="Genomic_DNA"/>
</dbReference>
<proteinExistence type="inferred from homology"/>
<protein>
    <recommendedName>
        <fullName evidence="2 4">acylphosphatase</fullName>
        <ecNumber evidence="2 4">3.6.1.7</ecNumber>
    </recommendedName>
</protein>
<dbReference type="PROSITE" id="PS51160">
    <property type="entry name" value="ACYLPHOSPHATASE_3"/>
    <property type="match status" value="1"/>
</dbReference>
<dbReference type="PANTHER" id="PTHR47268:SF4">
    <property type="entry name" value="ACYLPHOSPHATASE"/>
    <property type="match status" value="1"/>
</dbReference>
<dbReference type="EC" id="3.6.1.7" evidence="2 4"/>
<dbReference type="Proteomes" id="UP001461341">
    <property type="component" value="Chromosome"/>
</dbReference>
<dbReference type="InterPro" id="IPR020456">
    <property type="entry name" value="Acylphosphatase"/>
</dbReference>
<dbReference type="InterPro" id="IPR017968">
    <property type="entry name" value="Acylphosphatase_CS"/>
</dbReference>
<evidence type="ECO:0000256" key="5">
    <source>
        <dbReference type="RuleBase" id="RU004168"/>
    </source>
</evidence>
<organism evidence="7 8">
    <name type="scientific">Thermatribacter velox</name>
    <dbReference type="NCBI Taxonomy" id="3039681"/>
    <lineage>
        <taxon>Bacteria</taxon>
        <taxon>Pseudomonadati</taxon>
        <taxon>Atribacterota</taxon>
        <taxon>Atribacteria</taxon>
        <taxon>Atribacterales</taxon>
        <taxon>Thermatribacteraceae</taxon>
        <taxon>Thermatribacter</taxon>
    </lineage>
</organism>
<evidence type="ECO:0000256" key="4">
    <source>
        <dbReference type="PROSITE-ProRule" id="PRU00520"/>
    </source>
</evidence>
<evidence type="ECO:0000256" key="1">
    <source>
        <dbReference type="ARBA" id="ARBA00005614"/>
    </source>
</evidence>
<feature type="domain" description="Acylphosphatase-like" evidence="6">
    <location>
        <begin position="8"/>
        <end position="95"/>
    </location>
</feature>
<evidence type="ECO:0000259" key="6">
    <source>
        <dbReference type="PROSITE" id="PS51160"/>
    </source>
</evidence>
<evidence type="ECO:0000256" key="2">
    <source>
        <dbReference type="ARBA" id="ARBA00012150"/>
    </source>
</evidence>
<dbReference type="SUPFAM" id="SSF54975">
    <property type="entry name" value="Acylphosphatase/BLUF domain-like"/>
    <property type="match status" value="1"/>
</dbReference>
<dbReference type="Pfam" id="PF00708">
    <property type="entry name" value="Acylphosphatase"/>
    <property type="match status" value="1"/>
</dbReference>
<evidence type="ECO:0000313" key="7">
    <source>
        <dbReference type="EMBL" id="WZL76779.1"/>
    </source>
</evidence>
<gene>
    <name evidence="7" type="ORF">QBE54_03350</name>
</gene>
<keyword evidence="8" id="KW-1185">Reference proteome</keyword>
<reference evidence="7 8" key="1">
    <citation type="submission" date="2023-03" db="EMBL/GenBank/DDBJ databases">
        <title>Novel Species.</title>
        <authorList>
            <person name="Ma S."/>
        </authorList>
    </citation>
    <scope>NUCLEOTIDE SEQUENCE [LARGE SCALE GENOMIC DNA]</scope>
    <source>
        <strain evidence="7 8">B11</strain>
    </source>
</reference>
<evidence type="ECO:0000313" key="8">
    <source>
        <dbReference type="Proteomes" id="UP001461341"/>
    </source>
</evidence>
<dbReference type="RefSeq" id="WP_369018943.1">
    <property type="nucleotide sequence ID" value="NZ_CP121689.1"/>
</dbReference>
<dbReference type="PROSITE" id="PS00151">
    <property type="entry name" value="ACYLPHOSPHATASE_2"/>
    <property type="match status" value="1"/>
</dbReference>
<sequence>MNKGKTVQGRLVLKGRVQGVGYRYFVLRKAGDFDVVGFVRNLPDGSVEVVAEGAEPEVKRFFEEVKKGPASAYVREAREEWLPPTGAYWDFRVRY</sequence>
<dbReference type="InterPro" id="IPR036046">
    <property type="entry name" value="Acylphosphatase-like_dom_sf"/>
</dbReference>
<name>A0ABZ2YCR0_9BACT</name>
<feature type="active site" evidence="4">
    <location>
        <position position="41"/>
    </location>
</feature>
<dbReference type="PANTHER" id="PTHR47268">
    <property type="entry name" value="ACYLPHOSPHATASE"/>
    <property type="match status" value="1"/>
</dbReference>
<comment type="similarity">
    <text evidence="1 5">Belongs to the acylphosphatase family.</text>
</comment>